<evidence type="ECO:0000313" key="8">
    <source>
        <dbReference type="EMBL" id="HGQ64491.1"/>
    </source>
</evidence>
<proteinExistence type="inferred from homology"/>
<dbReference type="CDD" id="cd06261">
    <property type="entry name" value="TM_PBP2"/>
    <property type="match status" value="1"/>
</dbReference>
<sequence>MMINPKLSKLKNNMMVFIRICFSRPSYAFSFVVILLYIIGGLAVVAGLIPPLPPGKGGWENIYAPPSFENFPWYILGRDFAGKPLFLAIVRAIPSTFAVALIAAFITVGLGVVVGMIGGYLGGKVDAVLWILTNVALSIPSGFLALILAIILPTDLKGNVAIMGLILSITAWASLARSIRAQILSLKKREFIDVARVVGFSPWKIMFDELIRITAPFIAVNFMFAITSAIYNYTGLAYLGLLPLTSENWGIQINMAVAVGGALFSDRAILALWSPAIAIILLQYSLLNMARAIEEYINPALRIARAR</sequence>
<dbReference type="InterPro" id="IPR035906">
    <property type="entry name" value="MetI-like_sf"/>
</dbReference>
<keyword evidence="4 5" id="KW-0472">Membrane</keyword>
<dbReference type="EMBL" id="DTCK01000017">
    <property type="protein sequence ID" value="HGQ35689.1"/>
    <property type="molecule type" value="Genomic_DNA"/>
</dbReference>
<feature type="transmembrane region" description="Helical" evidence="5">
    <location>
        <begin position="97"/>
        <end position="121"/>
    </location>
</feature>
<dbReference type="PANTHER" id="PTHR42729:SF1">
    <property type="entry name" value="OLIGO_DIPEPTIDE TRANSPORT, PERMEASE PROTEIN (DPPC-2)"/>
    <property type="match status" value="1"/>
</dbReference>
<feature type="transmembrane region" description="Helical" evidence="5">
    <location>
        <begin position="158"/>
        <end position="179"/>
    </location>
</feature>
<evidence type="ECO:0000256" key="1">
    <source>
        <dbReference type="ARBA" id="ARBA00004141"/>
    </source>
</evidence>
<dbReference type="Pfam" id="PF00528">
    <property type="entry name" value="BPD_transp_1"/>
    <property type="match status" value="1"/>
</dbReference>
<protein>
    <submittedName>
        <fullName evidence="8">ABC transporter permease</fullName>
    </submittedName>
</protein>
<dbReference type="AlphaFoldDB" id="A0A7C4NP28"/>
<evidence type="ECO:0000256" key="4">
    <source>
        <dbReference type="ARBA" id="ARBA00023136"/>
    </source>
</evidence>
<dbReference type="PROSITE" id="PS50928">
    <property type="entry name" value="ABC_TM1"/>
    <property type="match status" value="1"/>
</dbReference>
<feature type="transmembrane region" description="Helical" evidence="5">
    <location>
        <begin position="210"/>
        <end position="231"/>
    </location>
</feature>
<evidence type="ECO:0000256" key="2">
    <source>
        <dbReference type="ARBA" id="ARBA00022692"/>
    </source>
</evidence>
<evidence type="ECO:0000313" key="7">
    <source>
        <dbReference type="EMBL" id="HGQ35689.1"/>
    </source>
</evidence>
<accession>A0A7C4NP28</accession>
<evidence type="ECO:0000256" key="5">
    <source>
        <dbReference type="RuleBase" id="RU363032"/>
    </source>
</evidence>
<name>A0A7C4NP28_9CREN</name>
<keyword evidence="3 5" id="KW-1133">Transmembrane helix</keyword>
<comment type="similarity">
    <text evidence="5">Belongs to the binding-protein-dependent transport system permease family.</text>
</comment>
<evidence type="ECO:0000259" key="6">
    <source>
        <dbReference type="PROSITE" id="PS50928"/>
    </source>
</evidence>
<feature type="domain" description="ABC transmembrane type-1" evidence="6">
    <location>
        <begin position="93"/>
        <end position="288"/>
    </location>
</feature>
<feature type="transmembrane region" description="Helical" evidence="5">
    <location>
        <begin position="27"/>
        <end position="49"/>
    </location>
</feature>
<keyword evidence="5" id="KW-0813">Transport</keyword>
<organism evidence="8">
    <name type="scientific">Ignisphaera aggregans</name>
    <dbReference type="NCBI Taxonomy" id="334771"/>
    <lineage>
        <taxon>Archaea</taxon>
        <taxon>Thermoproteota</taxon>
        <taxon>Thermoprotei</taxon>
        <taxon>Desulfurococcales</taxon>
        <taxon>Desulfurococcaceae</taxon>
        <taxon>Ignisphaera</taxon>
    </lineage>
</organism>
<gene>
    <name evidence="8" type="ORF">ENU08_04525</name>
    <name evidence="7" type="ORF">ENU41_03310</name>
</gene>
<feature type="transmembrane region" description="Helical" evidence="5">
    <location>
        <begin position="128"/>
        <end position="152"/>
    </location>
</feature>
<dbReference type="GO" id="GO:0005886">
    <property type="term" value="C:plasma membrane"/>
    <property type="evidence" value="ECO:0007669"/>
    <property type="project" value="UniProtKB-SubCell"/>
</dbReference>
<comment type="caution">
    <text evidence="8">The sequence shown here is derived from an EMBL/GenBank/DDBJ whole genome shotgun (WGS) entry which is preliminary data.</text>
</comment>
<dbReference type="SUPFAM" id="SSF161098">
    <property type="entry name" value="MetI-like"/>
    <property type="match status" value="1"/>
</dbReference>
<dbReference type="InterPro" id="IPR000515">
    <property type="entry name" value="MetI-like"/>
</dbReference>
<dbReference type="Gene3D" id="1.10.3720.10">
    <property type="entry name" value="MetI-like"/>
    <property type="match status" value="1"/>
</dbReference>
<comment type="subcellular location">
    <subcellularLocation>
        <location evidence="5">Cell membrane</location>
        <topology evidence="5">Multi-pass membrane protein</topology>
    </subcellularLocation>
    <subcellularLocation>
        <location evidence="1">Membrane</location>
        <topology evidence="1">Multi-pass membrane protein</topology>
    </subcellularLocation>
</comment>
<reference evidence="8" key="1">
    <citation type="journal article" date="2020" name="mSystems">
        <title>Genome- and Community-Level Interaction Insights into Carbon Utilization and Element Cycling Functions of Hydrothermarchaeota in Hydrothermal Sediment.</title>
        <authorList>
            <person name="Zhou Z."/>
            <person name="Liu Y."/>
            <person name="Xu W."/>
            <person name="Pan J."/>
            <person name="Luo Z.H."/>
            <person name="Li M."/>
        </authorList>
    </citation>
    <scope>NUCLEOTIDE SEQUENCE [LARGE SCALE GENOMIC DNA]</scope>
    <source>
        <strain evidence="8">SpSt-637</strain>
        <strain evidence="7">SpSt-667</strain>
    </source>
</reference>
<evidence type="ECO:0000256" key="3">
    <source>
        <dbReference type="ARBA" id="ARBA00022989"/>
    </source>
</evidence>
<dbReference type="GO" id="GO:0055085">
    <property type="term" value="P:transmembrane transport"/>
    <property type="evidence" value="ECO:0007669"/>
    <property type="project" value="InterPro"/>
</dbReference>
<dbReference type="EMBL" id="DTBD01000037">
    <property type="protein sequence ID" value="HGQ64491.1"/>
    <property type="molecule type" value="Genomic_DNA"/>
</dbReference>
<feature type="transmembrane region" description="Helical" evidence="5">
    <location>
        <begin position="251"/>
        <end position="282"/>
    </location>
</feature>
<keyword evidence="2 5" id="KW-0812">Transmembrane</keyword>
<dbReference type="PANTHER" id="PTHR42729">
    <property type="entry name" value="OLIGO/DIPEPTIDE TRANSPORT, PERMEASE PROTEIN (DPPC-2)"/>
    <property type="match status" value="1"/>
</dbReference>